<dbReference type="InterPro" id="IPR037171">
    <property type="entry name" value="NagB/RpiA_transferase-like"/>
</dbReference>
<dbReference type="InterPro" id="IPR024185">
    <property type="entry name" value="FTHF_cligase-like_sf"/>
</dbReference>
<name>A0A067R149_ZOONE</name>
<proteinExistence type="predicted"/>
<feature type="compositionally biased region" description="Basic and acidic residues" evidence="3">
    <location>
        <begin position="341"/>
        <end position="357"/>
    </location>
</feature>
<dbReference type="Gene3D" id="3.40.50.10420">
    <property type="entry name" value="NagB/RpiA/CoA transferase-like"/>
    <property type="match status" value="1"/>
</dbReference>
<dbReference type="Pfam" id="PF01812">
    <property type="entry name" value="5-FTHF_cyc-lig"/>
    <property type="match status" value="1"/>
</dbReference>
<dbReference type="eggNOG" id="KOG4410">
    <property type="taxonomic scope" value="Eukaryota"/>
</dbReference>
<feature type="compositionally biased region" description="Polar residues" evidence="3">
    <location>
        <begin position="327"/>
        <end position="336"/>
    </location>
</feature>
<dbReference type="FunFam" id="3.40.50.10420:FF:000001">
    <property type="entry name" value="Methenyltetrahydrofolate synthase domain-containing protein"/>
    <property type="match status" value="1"/>
</dbReference>
<evidence type="ECO:0000256" key="3">
    <source>
        <dbReference type="SAM" id="MobiDB-lite"/>
    </source>
</evidence>
<sequence length="470" mass="52392">MIGIEESLAVEVTKQAIRKKVWHYLEKNKFAYFPRPVHGRIPNFKGAPEAGQRLSKLDVFKNASTIIVTPDKPQEEVRFLALEAKKNLLVPIPGLRSGLFQHVKPPPGASKQELKVVSSQECLDLWVTPVGLNDKVKLDLFVLGSVAVSKEGYRIGKGEGYADLEFAMMMKMEAVNQNTTVVTTVHDCQVFKTLPAQLFKAHDVPVDFIITPTQVIEVDPRLPKPNGIIWSFLSRQRLNDIPILQTLREAELGEGNDCTLKEVDTDIKERQRSNWHGGRRNHFRKHDICKPAASEDAVAGSQLSVLDGEDIQSKGPTRLFQLRNVARKNTTSTSEDISGEEVNKNESVPGKDTEKERRRFRPQQRPAIEFNLRVGNIAPYVRVSDLKAALAERDIKPTNITWRGHRGFAILHFAKAGGSGHSMPSSPVSVDSIVASLQDLKLGAERRGDFLKVEPVKPVTKIEVTDISSV</sequence>
<keyword evidence="5" id="KW-1185">Reference proteome</keyword>
<evidence type="ECO:0000256" key="2">
    <source>
        <dbReference type="ARBA" id="ARBA00022884"/>
    </source>
</evidence>
<dbReference type="PANTHER" id="PTHR13017:SF0">
    <property type="entry name" value="METHENYLTETRAHYDROFOLATE SYNTHASE DOMAIN-CONTAINING PROTEIN"/>
    <property type="match status" value="1"/>
</dbReference>
<protein>
    <recommendedName>
        <fullName evidence="1">Methenyltetrahydrofolate synthase domain-containing protein</fullName>
    </recommendedName>
</protein>
<dbReference type="EMBL" id="KK852781">
    <property type="protein sequence ID" value="KDR16635.1"/>
    <property type="molecule type" value="Genomic_DNA"/>
</dbReference>
<dbReference type="InterPro" id="IPR002698">
    <property type="entry name" value="FTHF_cligase"/>
</dbReference>
<accession>A0A067R149</accession>
<dbReference type="PANTHER" id="PTHR13017">
    <property type="entry name" value="5-FORMYLTETRAHYDROFOLATE CYCLO-LIGASE-RELATED"/>
    <property type="match status" value="1"/>
</dbReference>
<dbReference type="OMA" id="NPMSITW"/>
<dbReference type="SUPFAM" id="SSF100950">
    <property type="entry name" value="NagB/RpiA/CoA transferase-like"/>
    <property type="match status" value="1"/>
</dbReference>
<reference evidence="4 5" key="1">
    <citation type="journal article" date="2014" name="Nat. Commun.">
        <title>Molecular traces of alternative social organization in a termite genome.</title>
        <authorList>
            <person name="Terrapon N."/>
            <person name="Li C."/>
            <person name="Robertson H.M."/>
            <person name="Ji L."/>
            <person name="Meng X."/>
            <person name="Booth W."/>
            <person name="Chen Z."/>
            <person name="Childers C.P."/>
            <person name="Glastad K.M."/>
            <person name="Gokhale K."/>
            <person name="Gowin J."/>
            <person name="Gronenberg W."/>
            <person name="Hermansen R.A."/>
            <person name="Hu H."/>
            <person name="Hunt B.G."/>
            <person name="Huylmans A.K."/>
            <person name="Khalil S.M."/>
            <person name="Mitchell R.D."/>
            <person name="Munoz-Torres M.C."/>
            <person name="Mustard J.A."/>
            <person name="Pan H."/>
            <person name="Reese J.T."/>
            <person name="Scharf M.E."/>
            <person name="Sun F."/>
            <person name="Vogel H."/>
            <person name="Xiao J."/>
            <person name="Yang W."/>
            <person name="Yang Z."/>
            <person name="Yang Z."/>
            <person name="Zhou J."/>
            <person name="Zhu J."/>
            <person name="Brent C.S."/>
            <person name="Elsik C.G."/>
            <person name="Goodisman M.A."/>
            <person name="Liberles D.A."/>
            <person name="Roe R.M."/>
            <person name="Vargo E.L."/>
            <person name="Vilcinskas A."/>
            <person name="Wang J."/>
            <person name="Bornberg-Bauer E."/>
            <person name="Korb J."/>
            <person name="Zhang G."/>
            <person name="Liebig J."/>
        </authorList>
    </citation>
    <scope>NUCLEOTIDE SEQUENCE [LARGE SCALE GENOMIC DNA]</scope>
    <source>
        <tissue evidence="4">Whole organism</tissue>
    </source>
</reference>
<dbReference type="FunCoup" id="A0A067R149">
    <property type="interactions" value="1273"/>
</dbReference>
<dbReference type="OrthoDB" id="433414at2759"/>
<evidence type="ECO:0000256" key="1">
    <source>
        <dbReference type="ARBA" id="ARBA00015518"/>
    </source>
</evidence>
<dbReference type="AlphaFoldDB" id="A0A067R149"/>
<keyword evidence="2" id="KW-0694">RNA-binding</keyword>
<dbReference type="InParanoid" id="A0A067R149"/>
<dbReference type="STRING" id="136037.A0A067R149"/>
<evidence type="ECO:0000313" key="5">
    <source>
        <dbReference type="Proteomes" id="UP000027135"/>
    </source>
</evidence>
<dbReference type="GO" id="GO:0003723">
    <property type="term" value="F:RNA binding"/>
    <property type="evidence" value="ECO:0007669"/>
    <property type="project" value="UniProtKB-KW"/>
</dbReference>
<gene>
    <name evidence="4" type="ORF">L798_09495</name>
</gene>
<evidence type="ECO:0000313" key="4">
    <source>
        <dbReference type="EMBL" id="KDR16635.1"/>
    </source>
</evidence>
<dbReference type="GO" id="GO:0005737">
    <property type="term" value="C:cytoplasm"/>
    <property type="evidence" value="ECO:0007669"/>
    <property type="project" value="TreeGrafter"/>
</dbReference>
<organism evidence="4 5">
    <name type="scientific">Zootermopsis nevadensis</name>
    <name type="common">Dampwood termite</name>
    <dbReference type="NCBI Taxonomy" id="136037"/>
    <lineage>
        <taxon>Eukaryota</taxon>
        <taxon>Metazoa</taxon>
        <taxon>Ecdysozoa</taxon>
        <taxon>Arthropoda</taxon>
        <taxon>Hexapoda</taxon>
        <taxon>Insecta</taxon>
        <taxon>Pterygota</taxon>
        <taxon>Neoptera</taxon>
        <taxon>Polyneoptera</taxon>
        <taxon>Dictyoptera</taxon>
        <taxon>Blattodea</taxon>
        <taxon>Blattoidea</taxon>
        <taxon>Termitoidae</taxon>
        <taxon>Termopsidae</taxon>
        <taxon>Zootermopsis</taxon>
    </lineage>
</organism>
<feature type="region of interest" description="Disordered" evidence="3">
    <location>
        <begin position="323"/>
        <end position="360"/>
    </location>
</feature>
<dbReference type="Proteomes" id="UP000027135">
    <property type="component" value="Unassembled WGS sequence"/>
</dbReference>